<dbReference type="EMBL" id="RXOL01000002">
    <property type="protein sequence ID" value="RVQ67531.1"/>
    <property type="molecule type" value="Genomic_DNA"/>
</dbReference>
<evidence type="ECO:0000313" key="2">
    <source>
        <dbReference type="EMBL" id="RVQ67531.1"/>
    </source>
</evidence>
<dbReference type="AlphaFoldDB" id="A0A437GXW2"/>
<keyword evidence="3" id="KW-1185">Reference proteome</keyword>
<organism evidence="2 3">
    <name type="scientific">Croceicoccus ponticola</name>
    <dbReference type="NCBI Taxonomy" id="2217664"/>
    <lineage>
        <taxon>Bacteria</taxon>
        <taxon>Pseudomonadati</taxon>
        <taxon>Pseudomonadota</taxon>
        <taxon>Alphaproteobacteria</taxon>
        <taxon>Sphingomonadales</taxon>
        <taxon>Erythrobacteraceae</taxon>
        <taxon>Croceicoccus</taxon>
    </lineage>
</organism>
<dbReference type="OrthoDB" id="543560at2"/>
<evidence type="ECO:0000313" key="3">
    <source>
        <dbReference type="Proteomes" id="UP000283003"/>
    </source>
</evidence>
<keyword evidence="1" id="KW-0732">Signal</keyword>
<dbReference type="Pfam" id="PF12228">
    <property type="entry name" value="DUF3604"/>
    <property type="match status" value="1"/>
</dbReference>
<proteinExistence type="predicted"/>
<name>A0A437GXW2_9SPHN</name>
<dbReference type="Proteomes" id="UP000283003">
    <property type="component" value="Unassembled WGS sequence"/>
</dbReference>
<dbReference type="Gene3D" id="3.20.20.140">
    <property type="entry name" value="Metal-dependent hydrolases"/>
    <property type="match status" value="1"/>
</dbReference>
<comment type="caution">
    <text evidence="2">The sequence shown here is derived from an EMBL/GenBank/DDBJ whole genome shotgun (WGS) entry which is preliminary data.</text>
</comment>
<gene>
    <name evidence="2" type="ORF">EKN06_06100</name>
</gene>
<reference evidence="2 3" key="1">
    <citation type="submission" date="2018-12" db="EMBL/GenBank/DDBJ databases">
        <title>Croceicoccus ponticola sp. nov., a lipolytic bacterium isolated from seawater.</title>
        <authorList>
            <person name="Yoon J.-H."/>
        </authorList>
    </citation>
    <scope>NUCLEOTIDE SEQUENCE [LARGE SCALE GENOMIC DNA]</scope>
    <source>
        <strain evidence="2 3">GM-16</strain>
    </source>
</reference>
<evidence type="ECO:0000256" key="1">
    <source>
        <dbReference type="SAM" id="SignalP"/>
    </source>
</evidence>
<sequence>MKRLWLTAPAIPAVMAWAFVAHQGQAARTDQAITASAGPAADPGTYSPPARSDKPERVFFGNVHLHTRNSADSFILGEVNATPEMAYRFARGERVMSTNGLPVQLREPLDFLAVSDHAEYMGLLSGIADGDSAARDTPLGERWAPLIQSGDGAELIRQFAAVLAGEGNTNRLPDSFRRSVWETATKVADRFNRPGEFTTFSAYEWSSQPGGNNLHRVVLFGDGADKVSRIVPFSSQESDDPERLWDALADYENLTGGSVLAIPHNSNVSNGMMFAPRTLTGKPLDADYARRRAKWEPVIEVTQTKGDSEAHPYLSPNDEFADYETWDKYNIIMSQPKEPWMLQYEYARSALKIGLAYRRSMGENPFKFGLTGATDGHTGLSTTRNDNFFGKFPASEPGPERMSKRVGDFLNANWMLTSAGLTGVWARENTREAIFDAFRRREVYATTGTRMRLRFFGGWEFSREDVFHPDYEDHAYGRGVPMGSDLPAPGKAKAPTFLVVAAKDPNGANLDRIQIVKGWVGSDGRQHEKVYDVALSDGRRVDPRTGKAPPVRSTVDVKRATYTNDVGAAELATWWRDPDFRPGDDAFYYVRVLSIPEPRWTAYDAAYYGIEPGKDVPLVTTERAYSSPIWYTPAGRK</sequence>
<protein>
    <submittedName>
        <fullName evidence="2">DUF3604 domain-containing protein</fullName>
    </submittedName>
</protein>
<feature type="chain" id="PRO_5019307874" evidence="1">
    <location>
        <begin position="27"/>
        <end position="637"/>
    </location>
</feature>
<dbReference type="InterPro" id="IPR022028">
    <property type="entry name" value="DUF3604"/>
</dbReference>
<accession>A0A437GXW2</accession>
<feature type="signal peptide" evidence="1">
    <location>
        <begin position="1"/>
        <end position="26"/>
    </location>
</feature>